<dbReference type="SUPFAM" id="SSF53807">
    <property type="entry name" value="Helical backbone' metal receptor"/>
    <property type="match status" value="1"/>
</dbReference>
<dbReference type="Proteomes" id="UP000284202">
    <property type="component" value="Unassembled WGS sequence"/>
</dbReference>
<reference evidence="3" key="1">
    <citation type="submission" date="2018-09" db="EMBL/GenBank/DDBJ databases">
        <title>Acidovorax cavernicola nov. sp. isolated from Gruta de las Maravillas (Aracena, Spain).</title>
        <authorList>
            <person name="Jurado V."/>
            <person name="Gutierrez-Patricio S."/>
            <person name="Gonzalez-Pimentel J.L."/>
            <person name="Miller A.Z."/>
            <person name="Laiz L."/>
            <person name="Saiz-Jimenez C."/>
        </authorList>
    </citation>
    <scope>NUCLEOTIDE SEQUENCE [LARGE SCALE GENOMIC DNA]</scope>
    <source>
        <strain evidence="3">1011MAR3C25</strain>
    </source>
</reference>
<name>A0A418ST64_9RHOB</name>
<dbReference type="OrthoDB" id="9775594at2"/>
<comment type="caution">
    <text evidence="2">The sequence shown here is derived from an EMBL/GenBank/DDBJ whole genome shotgun (WGS) entry which is preliminary data.</text>
</comment>
<dbReference type="PANTHER" id="PTHR30535:SF34">
    <property type="entry name" value="MOLYBDATE-BINDING PROTEIN MOLA"/>
    <property type="match status" value="1"/>
</dbReference>
<sequence>MVIRTQKKGAGRVRGITFIMAFAFMLSCGTIARAEITLTDATGREVVLDQPARQIGINEADLILSLMLLSDDPVAPIAVWGSAQRLDPGIKAALQAKFPQIDRIPEAGSATPSDFSVEGVVAQAPDLYVIRIFDPMWEPVRKRLEAAGIPVIYLDSPDLPVTAPEDRVTFSLKLLGDAIGQGQRAQEYEEFIAPRYARVARLVADAPARPPVLVDGHATPDCCWVPGAGNRLGDLVDFAGGQIVGSELVSDYAGKIAAEHILAADPQVLIATGGPHLAASHGLVLGVGRDDASAQASLDSVLATGIRPELSAVREGRAHGILHLLTISPFEVLAVEAFARWIHPEAAGDIDPAETLAEMNRRFLPVPLEGTFWIDQQAAP</sequence>
<evidence type="ECO:0000259" key="1">
    <source>
        <dbReference type="PROSITE" id="PS50983"/>
    </source>
</evidence>
<keyword evidence="3" id="KW-1185">Reference proteome</keyword>
<dbReference type="PANTHER" id="PTHR30535">
    <property type="entry name" value="VITAMIN B12-BINDING PROTEIN"/>
    <property type="match status" value="1"/>
</dbReference>
<evidence type="ECO:0000313" key="2">
    <source>
        <dbReference type="EMBL" id="RJE84165.1"/>
    </source>
</evidence>
<dbReference type="PROSITE" id="PS50983">
    <property type="entry name" value="FE_B12_PBP"/>
    <property type="match status" value="1"/>
</dbReference>
<evidence type="ECO:0000313" key="3">
    <source>
        <dbReference type="Proteomes" id="UP000284202"/>
    </source>
</evidence>
<dbReference type="Pfam" id="PF01497">
    <property type="entry name" value="Peripla_BP_2"/>
    <property type="match status" value="1"/>
</dbReference>
<accession>A0A418ST64</accession>
<dbReference type="InterPro" id="IPR002491">
    <property type="entry name" value="ABC_transptr_periplasmic_BD"/>
</dbReference>
<dbReference type="EMBL" id="QZCG01000009">
    <property type="protein sequence ID" value="RJE84165.1"/>
    <property type="molecule type" value="Genomic_DNA"/>
</dbReference>
<gene>
    <name evidence="2" type="ORF">D3P04_14255</name>
</gene>
<dbReference type="PROSITE" id="PS51257">
    <property type="entry name" value="PROKAR_LIPOPROTEIN"/>
    <property type="match status" value="1"/>
</dbReference>
<proteinExistence type="predicted"/>
<dbReference type="AlphaFoldDB" id="A0A418ST64"/>
<organism evidence="2 3">
    <name type="scientific">Paracoccus onubensis</name>
    <dbReference type="NCBI Taxonomy" id="1675788"/>
    <lineage>
        <taxon>Bacteria</taxon>
        <taxon>Pseudomonadati</taxon>
        <taxon>Pseudomonadota</taxon>
        <taxon>Alphaproteobacteria</taxon>
        <taxon>Rhodobacterales</taxon>
        <taxon>Paracoccaceae</taxon>
        <taxon>Paracoccus</taxon>
    </lineage>
</organism>
<dbReference type="InterPro" id="IPR050902">
    <property type="entry name" value="ABC_Transporter_SBP"/>
</dbReference>
<feature type="domain" description="Fe/B12 periplasmic-binding" evidence="1">
    <location>
        <begin position="53"/>
        <end position="350"/>
    </location>
</feature>
<dbReference type="Gene3D" id="3.40.50.1980">
    <property type="entry name" value="Nitrogenase molybdenum iron protein domain"/>
    <property type="match status" value="2"/>
</dbReference>
<protein>
    <submittedName>
        <fullName evidence="2">Fe3+-hydroxamate ABC transporter substrate-binding protein</fullName>
    </submittedName>
</protein>